<dbReference type="PROSITE" id="PS51007">
    <property type="entry name" value="CYTC"/>
    <property type="match status" value="2"/>
</dbReference>
<evidence type="ECO:0000256" key="5">
    <source>
        <dbReference type="SAM" id="MobiDB-lite"/>
    </source>
</evidence>
<dbReference type="PROSITE" id="PS51257">
    <property type="entry name" value="PROKAR_LIPOPROTEIN"/>
    <property type="match status" value="1"/>
</dbReference>
<keyword evidence="3 4" id="KW-0408">Iron</keyword>
<reference evidence="7 8" key="2">
    <citation type="submission" date="2016-12" db="EMBL/GenBank/DDBJ databases">
        <title>Draft Genome Sequence of Cystobacter ferrugineus Strain Cbfe23.</title>
        <authorList>
            <person name="Akbar S."/>
            <person name="Dowd S.E."/>
            <person name="Stevens D.C."/>
        </authorList>
    </citation>
    <scope>NUCLEOTIDE SEQUENCE [LARGE SCALE GENOMIC DNA]</scope>
    <source>
        <strain evidence="7 8">Cbfe23</strain>
    </source>
</reference>
<dbReference type="OrthoDB" id="9805202at2"/>
<dbReference type="GO" id="GO:0020037">
    <property type="term" value="F:heme binding"/>
    <property type="evidence" value="ECO:0007669"/>
    <property type="project" value="InterPro"/>
</dbReference>
<dbReference type="AlphaFoldDB" id="A0A1L9AUB5"/>
<name>A0A1L9AUB5_9BACT</name>
<dbReference type="Proteomes" id="UP000182229">
    <property type="component" value="Unassembled WGS sequence"/>
</dbReference>
<organism evidence="7 8">
    <name type="scientific">Cystobacter ferrugineus</name>
    <dbReference type="NCBI Taxonomy" id="83449"/>
    <lineage>
        <taxon>Bacteria</taxon>
        <taxon>Pseudomonadati</taxon>
        <taxon>Myxococcota</taxon>
        <taxon>Myxococcia</taxon>
        <taxon>Myxococcales</taxon>
        <taxon>Cystobacterineae</taxon>
        <taxon>Archangiaceae</taxon>
        <taxon>Cystobacter</taxon>
    </lineage>
</organism>
<keyword evidence="8" id="KW-1185">Reference proteome</keyword>
<sequence length="472" mass="50282">MKPTHALVTAGWGLLAACGPTSRAPDEDPNPSHAVVEAGEERPGGGATVQDTSAQAFSRPAPSLPLARLSAFGAGEALFEADWFAAPNSREDRDGLGPLFNSVSCEACHFQNGRGAPPQGAEQPTVSLLLRLSVPGGGEHGGPRPEPTYGDQLQTRAISGVPAEGRATLTWEERSGTFADGEPWTLRAPIYVLSRLAHGPLATDTRLSPRVAQPLVGPGLLAAVPEERLLEWADPEDADGDGISGRPNRVWSVRRGRWEPGRFGWKANQPDLEQQNAAAMKGDLGITSPLFPTESCTAAQATCLSAASGGAPELDEGKLAALTAYTAALAVPARRGHDQPHVLQGKDVFHRVGCARCHRPSLETGEVEGRPELSHQRLWPYSDLLLHDLGDALADGYDDFLATGNEWRTPPLWGLGLTRTVSGHTRLLHDGRARTVLEAILWHGGEAQAARDAVLRLSRAERDALLAFLDSL</sequence>
<dbReference type="InterPro" id="IPR036909">
    <property type="entry name" value="Cyt_c-like_dom_sf"/>
</dbReference>
<dbReference type="PANTHER" id="PTHR30600">
    <property type="entry name" value="CYTOCHROME C PEROXIDASE-RELATED"/>
    <property type="match status" value="1"/>
</dbReference>
<comment type="caution">
    <text evidence="7">The sequence shown here is derived from an EMBL/GenBank/DDBJ whole genome shotgun (WGS) entry which is preliminary data.</text>
</comment>
<keyword evidence="1 4" id="KW-0349">Heme</keyword>
<dbReference type="PIRSF" id="PIRSF028099">
    <property type="entry name" value="DUF1111"/>
    <property type="match status" value="1"/>
</dbReference>
<dbReference type="Gene3D" id="1.10.760.10">
    <property type="entry name" value="Cytochrome c-like domain"/>
    <property type="match status" value="1"/>
</dbReference>
<dbReference type="Pfam" id="PF06537">
    <property type="entry name" value="DHOR"/>
    <property type="match status" value="1"/>
</dbReference>
<keyword evidence="2 4" id="KW-0479">Metal-binding</keyword>
<dbReference type="InterPro" id="IPR051395">
    <property type="entry name" value="Cytochrome_c_Peroxidase/MauG"/>
</dbReference>
<dbReference type="InterPro" id="IPR009056">
    <property type="entry name" value="Cyt_c-like_dom"/>
</dbReference>
<evidence type="ECO:0000256" key="3">
    <source>
        <dbReference type="ARBA" id="ARBA00023004"/>
    </source>
</evidence>
<dbReference type="PANTHER" id="PTHR30600:SF4">
    <property type="entry name" value="CYTOCHROME C DOMAIN-CONTAINING PROTEIN"/>
    <property type="match status" value="1"/>
</dbReference>
<proteinExistence type="predicted"/>
<feature type="domain" description="Cytochrome c" evidence="6">
    <location>
        <begin position="340"/>
        <end position="472"/>
    </location>
</feature>
<dbReference type="EMBL" id="MPIN01000032">
    <property type="protein sequence ID" value="OJH33591.1"/>
    <property type="molecule type" value="Genomic_DNA"/>
</dbReference>
<evidence type="ECO:0000256" key="1">
    <source>
        <dbReference type="ARBA" id="ARBA00022617"/>
    </source>
</evidence>
<feature type="region of interest" description="Disordered" evidence="5">
    <location>
        <begin position="19"/>
        <end position="55"/>
    </location>
</feature>
<feature type="domain" description="Cytochrome c" evidence="6">
    <location>
        <begin position="70"/>
        <end position="330"/>
    </location>
</feature>
<dbReference type="GO" id="GO:0004130">
    <property type="term" value="F:cytochrome-c peroxidase activity"/>
    <property type="evidence" value="ECO:0007669"/>
    <property type="project" value="TreeGrafter"/>
</dbReference>
<protein>
    <submittedName>
        <fullName evidence="7">Thiol oxidoreductase</fullName>
    </submittedName>
</protein>
<dbReference type="GO" id="GO:0009055">
    <property type="term" value="F:electron transfer activity"/>
    <property type="evidence" value="ECO:0007669"/>
    <property type="project" value="InterPro"/>
</dbReference>
<evidence type="ECO:0000313" key="7">
    <source>
        <dbReference type="EMBL" id="OJH33591.1"/>
    </source>
</evidence>
<evidence type="ECO:0000256" key="2">
    <source>
        <dbReference type="ARBA" id="ARBA00022723"/>
    </source>
</evidence>
<dbReference type="GO" id="GO:0046872">
    <property type="term" value="F:metal ion binding"/>
    <property type="evidence" value="ECO:0007669"/>
    <property type="project" value="UniProtKB-KW"/>
</dbReference>
<dbReference type="SUPFAM" id="SSF46626">
    <property type="entry name" value="Cytochrome c"/>
    <property type="match status" value="1"/>
</dbReference>
<dbReference type="RefSeq" id="WP_071905354.1">
    <property type="nucleotide sequence ID" value="NZ_MPIN01000032.1"/>
</dbReference>
<evidence type="ECO:0000313" key="8">
    <source>
        <dbReference type="Proteomes" id="UP000182229"/>
    </source>
</evidence>
<evidence type="ECO:0000259" key="6">
    <source>
        <dbReference type="PROSITE" id="PS51007"/>
    </source>
</evidence>
<dbReference type="InterPro" id="IPR010538">
    <property type="entry name" value="DHOR"/>
</dbReference>
<reference evidence="8" key="1">
    <citation type="submission" date="2016-11" db="EMBL/GenBank/DDBJ databases">
        <authorList>
            <person name="Shukria A."/>
            <person name="Stevens D.C."/>
        </authorList>
    </citation>
    <scope>NUCLEOTIDE SEQUENCE [LARGE SCALE GENOMIC DNA]</scope>
    <source>
        <strain evidence="8">Cbfe23</strain>
    </source>
</reference>
<dbReference type="STRING" id="83449.BON30_47850"/>
<evidence type="ECO:0000256" key="4">
    <source>
        <dbReference type="PROSITE-ProRule" id="PRU00433"/>
    </source>
</evidence>
<gene>
    <name evidence="7" type="ORF">BON30_47850</name>
</gene>
<accession>A0A1L9AUB5</accession>